<evidence type="ECO:0000313" key="1">
    <source>
        <dbReference type="EMBL" id="MFD1602929.1"/>
    </source>
</evidence>
<proteinExistence type="predicted"/>
<name>A0ABW4HDE2_9FLAO</name>
<evidence type="ECO:0008006" key="3">
    <source>
        <dbReference type="Google" id="ProtNLM"/>
    </source>
</evidence>
<dbReference type="Proteomes" id="UP001597138">
    <property type="component" value="Unassembled WGS sequence"/>
</dbReference>
<evidence type="ECO:0000313" key="2">
    <source>
        <dbReference type="Proteomes" id="UP001597138"/>
    </source>
</evidence>
<reference evidence="2" key="1">
    <citation type="journal article" date="2019" name="Int. J. Syst. Evol. Microbiol.">
        <title>The Global Catalogue of Microorganisms (GCM) 10K type strain sequencing project: providing services to taxonomists for standard genome sequencing and annotation.</title>
        <authorList>
            <consortium name="The Broad Institute Genomics Platform"/>
            <consortium name="The Broad Institute Genome Sequencing Center for Infectious Disease"/>
            <person name="Wu L."/>
            <person name="Ma J."/>
        </authorList>
    </citation>
    <scope>NUCLEOTIDE SEQUENCE [LARGE SCALE GENOMIC DNA]</scope>
    <source>
        <strain evidence="2">CCUG 70865</strain>
    </source>
</reference>
<dbReference type="EMBL" id="JBHUDZ010000009">
    <property type="protein sequence ID" value="MFD1602929.1"/>
    <property type="molecule type" value="Genomic_DNA"/>
</dbReference>
<organism evidence="1 2">
    <name type="scientific">Flavobacterium artemisiae</name>
    <dbReference type="NCBI Taxonomy" id="2126556"/>
    <lineage>
        <taxon>Bacteria</taxon>
        <taxon>Pseudomonadati</taxon>
        <taxon>Bacteroidota</taxon>
        <taxon>Flavobacteriia</taxon>
        <taxon>Flavobacteriales</taxon>
        <taxon>Flavobacteriaceae</taxon>
        <taxon>Flavobacterium</taxon>
    </lineage>
</organism>
<dbReference type="Gene3D" id="3.40.960.10">
    <property type="entry name" value="VSR Endonuclease"/>
    <property type="match status" value="1"/>
</dbReference>
<protein>
    <recommendedName>
        <fullName evidence="3">DUF559 domain-containing protein</fullName>
    </recommendedName>
</protein>
<comment type="caution">
    <text evidence="1">The sequence shown here is derived from an EMBL/GenBank/DDBJ whole genome shotgun (WGS) entry which is preliminary data.</text>
</comment>
<accession>A0ABW4HDE2</accession>
<sequence length="273" mass="32280">MCTEQAVINYFELSECISENKKEITRMPWKAPFPNSYNNKIKPKTRIDAIFKFRPKLCHRCNMATPTLRWCHEMYGGNFKQYYGWYIKLASLKLGFLDFQCLPGICPSEIIEKLKLSNKLMMDNQAFESTEEKLLAIKYSKELSKLPENTTRTEFGFRKIGEGWVSETILFKLVSSAFPFCTIERNIRPDWLENLELDIYLPEKNIAFEYQGQQHFHPIKAWGGDKALENLKKRDERKRYLCIKLEIVLIEINYTEPLTFDYLKEKIKLHTGQ</sequence>
<keyword evidence="2" id="KW-1185">Reference proteome</keyword>
<dbReference type="RefSeq" id="WP_379814266.1">
    <property type="nucleotide sequence ID" value="NZ_JBHUDZ010000009.1"/>
</dbReference>
<gene>
    <name evidence="1" type="ORF">ACFSC2_09295</name>
</gene>